<dbReference type="Gene3D" id="3.40.50.720">
    <property type="entry name" value="NAD(P)-binding Rossmann-like Domain"/>
    <property type="match status" value="1"/>
</dbReference>
<dbReference type="Gene3D" id="3.30.470.20">
    <property type="entry name" value="ATP-grasp fold, B domain"/>
    <property type="match status" value="1"/>
</dbReference>
<accession>A0A974PT67</accession>
<dbReference type="AlphaFoldDB" id="A0A974PT67"/>
<name>A0A974PT67_9HYPH</name>
<proteinExistence type="predicted"/>
<dbReference type="RefSeq" id="WP_203196223.1">
    <property type="nucleotide sequence ID" value="NZ_CP063362.1"/>
</dbReference>
<keyword evidence="3" id="KW-0436">Ligase</keyword>
<dbReference type="Gene3D" id="3.40.50.261">
    <property type="entry name" value="Succinyl-CoA synthetase domains"/>
    <property type="match status" value="2"/>
</dbReference>
<sequence>MMNMTITMNTTPADRLARLMAATRVAVVGASDDPAKLTGRPIAYMLKRGFKGQILPVNPSRSQVQGLKSYPSLAAIDGPVDLAIIGTAPAQVEPVVEEGIRCGIASFVVLSSGFAEHDAEGARLQTRLGALAQQHGIALVGPNCLGVINAHSGLIASFTTAMEGNALVPGGFGFVTQSGALGAYWLDLVLQSGLGVSRWITTGNECDIDIAAGLSMLVHDPDTRVIGAYVEDVKHGTAFRDALRDAARAGKPVFLIKAGRSAAGAAAAASHTGAIAGEDRIYQACFDQYGAVRVSSITELIDAAKLVLFDALPAAGQAGILSVSGGAGVLLADAIESAGLSLPRLTPDTAQELARCLPKYSKPQNPIDLTANVLSDPTMFRRTLAVVSSAPELDCAILFIGLMHSIADDLARAILSAREASGRPFVVVWIGAPPNVVTRLGAARIPVYGDIPQAVAALANVMRSAKARPMAREIPNAPPPAGPHPEACQLTEWRSKARLAGLGGLAIPAGVLVISPEEVAAALADIPGPYAAKLQSPQMLHKSDHGAVVLGLADVASATAATATLLEQGATAGVSCEGVLIEQMVPFDFELVAGLRRDPVFGAVLMVGRGGVEVELAPDVVMGFLPLGDDAIEAMLRGLRCARLFDGFRGRASVDLRAVARALAELCERFLSESRLEEIEINPLVLRGASAVALDALVKEAP</sequence>
<dbReference type="EMBL" id="CP063362">
    <property type="protein sequence ID" value="QRG09299.1"/>
    <property type="molecule type" value="Genomic_DNA"/>
</dbReference>
<gene>
    <name evidence="3" type="ORF">EZH22_14210</name>
</gene>
<evidence type="ECO:0000313" key="4">
    <source>
        <dbReference type="Proteomes" id="UP000596427"/>
    </source>
</evidence>
<dbReference type="Pfam" id="PF13607">
    <property type="entry name" value="Succ_CoA_lig"/>
    <property type="match status" value="1"/>
</dbReference>
<dbReference type="SUPFAM" id="SSF52210">
    <property type="entry name" value="Succinyl-CoA synthetase domains"/>
    <property type="match status" value="2"/>
</dbReference>
<dbReference type="PANTHER" id="PTHR42793:SF4">
    <property type="entry name" value="BLL6376 PROTEIN"/>
    <property type="match status" value="1"/>
</dbReference>
<dbReference type="Pfam" id="PF19045">
    <property type="entry name" value="Ligase_CoA_2"/>
    <property type="match status" value="1"/>
</dbReference>
<dbReference type="Proteomes" id="UP000596427">
    <property type="component" value="Chromosome"/>
</dbReference>
<dbReference type="InterPro" id="IPR043938">
    <property type="entry name" value="Ligase_CoA_dom"/>
</dbReference>
<dbReference type="InterPro" id="IPR032875">
    <property type="entry name" value="Succ_CoA_lig_flav_dom"/>
</dbReference>
<dbReference type="GO" id="GO:0005524">
    <property type="term" value="F:ATP binding"/>
    <property type="evidence" value="ECO:0007669"/>
    <property type="project" value="InterPro"/>
</dbReference>
<organism evidence="3 4">
    <name type="scientific">Xanthobacter dioxanivorans</name>
    <dbReference type="NCBI Taxonomy" id="2528964"/>
    <lineage>
        <taxon>Bacteria</taxon>
        <taxon>Pseudomonadati</taxon>
        <taxon>Pseudomonadota</taxon>
        <taxon>Alphaproteobacteria</taxon>
        <taxon>Hyphomicrobiales</taxon>
        <taxon>Xanthobacteraceae</taxon>
        <taxon>Xanthobacter</taxon>
    </lineage>
</organism>
<dbReference type="InterPro" id="IPR003781">
    <property type="entry name" value="CoA-bd"/>
</dbReference>
<evidence type="ECO:0000256" key="1">
    <source>
        <dbReference type="ARBA" id="ARBA00022532"/>
    </source>
</evidence>
<keyword evidence="1" id="KW-0816">Tricarboxylic acid cycle</keyword>
<dbReference type="GO" id="GO:0006099">
    <property type="term" value="P:tricarboxylic acid cycle"/>
    <property type="evidence" value="ECO:0007669"/>
    <property type="project" value="UniProtKB-KW"/>
</dbReference>
<dbReference type="InterPro" id="IPR036291">
    <property type="entry name" value="NAD(P)-bd_dom_sf"/>
</dbReference>
<dbReference type="KEGG" id="xdi:EZH22_14210"/>
<dbReference type="SUPFAM" id="SSF51735">
    <property type="entry name" value="NAD(P)-binding Rossmann-fold domains"/>
    <property type="match status" value="1"/>
</dbReference>
<dbReference type="InterPro" id="IPR013815">
    <property type="entry name" value="ATP_grasp_subdomain_1"/>
</dbReference>
<evidence type="ECO:0000313" key="3">
    <source>
        <dbReference type="EMBL" id="QRG09299.1"/>
    </source>
</evidence>
<dbReference type="Pfam" id="PF13380">
    <property type="entry name" value="CoA_binding_2"/>
    <property type="match status" value="1"/>
</dbReference>
<dbReference type="SMART" id="SM00881">
    <property type="entry name" value="CoA_binding"/>
    <property type="match status" value="1"/>
</dbReference>
<dbReference type="Pfam" id="PF13549">
    <property type="entry name" value="ATP-grasp_5"/>
    <property type="match status" value="1"/>
</dbReference>
<keyword evidence="4" id="KW-1185">Reference proteome</keyword>
<dbReference type="SUPFAM" id="SSF56059">
    <property type="entry name" value="Glutathione synthetase ATP-binding domain-like"/>
    <property type="match status" value="1"/>
</dbReference>
<dbReference type="GO" id="GO:0043758">
    <property type="term" value="F:acetate-CoA ligase (ADP-forming) activity"/>
    <property type="evidence" value="ECO:0007669"/>
    <property type="project" value="InterPro"/>
</dbReference>
<dbReference type="InterPro" id="IPR016102">
    <property type="entry name" value="Succinyl-CoA_synth-like"/>
</dbReference>
<protein>
    <submittedName>
        <fullName evidence="3">Acetate--CoA ligase family protein</fullName>
    </submittedName>
</protein>
<dbReference type="Gene3D" id="3.30.1490.20">
    <property type="entry name" value="ATP-grasp fold, A domain"/>
    <property type="match status" value="1"/>
</dbReference>
<reference evidence="3 4" key="1">
    <citation type="submission" date="2020-10" db="EMBL/GenBank/DDBJ databases">
        <title>Degradation of 1,4-Dioxane by Xanthobacter sp. YN2, via a Novel Group-2 Soluble Di-Iron Monooxygenase.</title>
        <authorList>
            <person name="Ma F."/>
            <person name="Wang Y."/>
            <person name="Yang J."/>
            <person name="Guo H."/>
            <person name="Su D."/>
            <person name="Yu L."/>
        </authorList>
    </citation>
    <scope>NUCLEOTIDE SEQUENCE [LARGE SCALE GENOMIC DNA]</scope>
    <source>
        <strain evidence="3 4">YN2</strain>
    </source>
</reference>
<dbReference type="PANTHER" id="PTHR42793">
    <property type="entry name" value="COA BINDING DOMAIN CONTAINING PROTEIN"/>
    <property type="match status" value="1"/>
</dbReference>
<feature type="domain" description="CoA-binding" evidence="2">
    <location>
        <begin position="19"/>
        <end position="114"/>
    </location>
</feature>
<evidence type="ECO:0000259" key="2">
    <source>
        <dbReference type="SMART" id="SM00881"/>
    </source>
</evidence>